<proteinExistence type="predicted"/>
<dbReference type="AlphaFoldDB" id="A0A183SUE6"/>
<dbReference type="Proteomes" id="UP000275846">
    <property type="component" value="Unassembled WGS sequence"/>
</dbReference>
<keyword evidence="3" id="KW-1185">Reference proteome</keyword>
<dbReference type="EMBL" id="UYSU01034340">
    <property type="protein sequence ID" value="VDL94229.1"/>
    <property type="molecule type" value="Genomic_DNA"/>
</dbReference>
<evidence type="ECO:0000313" key="2">
    <source>
        <dbReference type="EMBL" id="VDL94229.1"/>
    </source>
</evidence>
<feature type="region of interest" description="Disordered" evidence="1">
    <location>
        <begin position="17"/>
        <end position="42"/>
    </location>
</feature>
<evidence type="ECO:0000313" key="3">
    <source>
        <dbReference type="Proteomes" id="UP000275846"/>
    </source>
</evidence>
<sequence>MKTGAAIYTTKWSTAAKAERAAPKSQAPAPQMPKAFQQTHTANAPPACEVTWLETFELTATILQQHQLLRQHTSANLPSDPTMMTIKLSRSRRPPSQALISILQP</sequence>
<reference evidence="4" key="1">
    <citation type="submission" date="2016-06" db="UniProtKB">
        <authorList>
            <consortium name="WormBaseParasite"/>
        </authorList>
    </citation>
    <scope>IDENTIFICATION</scope>
</reference>
<gene>
    <name evidence="2" type="ORF">SSLN_LOCUS7844</name>
</gene>
<evidence type="ECO:0000313" key="4">
    <source>
        <dbReference type="WBParaSite" id="SSLN_0000814301-mRNA-1"/>
    </source>
</evidence>
<dbReference type="WBParaSite" id="SSLN_0000814301-mRNA-1">
    <property type="protein sequence ID" value="SSLN_0000814301-mRNA-1"/>
    <property type="gene ID" value="SSLN_0000814301"/>
</dbReference>
<reference evidence="2 3" key="2">
    <citation type="submission" date="2018-11" db="EMBL/GenBank/DDBJ databases">
        <authorList>
            <consortium name="Pathogen Informatics"/>
        </authorList>
    </citation>
    <scope>NUCLEOTIDE SEQUENCE [LARGE SCALE GENOMIC DNA]</scope>
    <source>
        <strain evidence="2 3">NST_G2</strain>
    </source>
</reference>
<organism evidence="4">
    <name type="scientific">Schistocephalus solidus</name>
    <name type="common">Tapeworm</name>
    <dbReference type="NCBI Taxonomy" id="70667"/>
    <lineage>
        <taxon>Eukaryota</taxon>
        <taxon>Metazoa</taxon>
        <taxon>Spiralia</taxon>
        <taxon>Lophotrochozoa</taxon>
        <taxon>Platyhelminthes</taxon>
        <taxon>Cestoda</taxon>
        <taxon>Eucestoda</taxon>
        <taxon>Diphyllobothriidea</taxon>
        <taxon>Diphyllobothriidae</taxon>
        <taxon>Schistocephalus</taxon>
    </lineage>
</organism>
<evidence type="ECO:0000256" key="1">
    <source>
        <dbReference type="SAM" id="MobiDB-lite"/>
    </source>
</evidence>
<name>A0A183SUE6_SCHSO</name>
<accession>A0A183SUE6</accession>
<protein>
    <submittedName>
        <fullName evidence="2 4">Uncharacterized protein</fullName>
    </submittedName>
</protein>